<evidence type="ECO:0008006" key="2">
    <source>
        <dbReference type="Google" id="ProtNLM"/>
    </source>
</evidence>
<dbReference type="EMBL" id="MN739354">
    <property type="protein sequence ID" value="QHT00353.1"/>
    <property type="molecule type" value="Genomic_DNA"/>
</dbReference>
<dbReference type="PANTHER" id="PTHR46586">
    <property type="entry name" value="ANKYRIN REPEAT-CONTAINING PROTEIN"/>
    <property type="match status" value="1"/>
</dbReference>
<evidence type="ECO:0000313" key="1">
    <source>
        <dbReference type="EMBL" id="QHT00353.1"/>
    </source>
</evidence>
<name>A0A6C0C7N7_9ZZZZ</name>
<dbReference type="PANTHER" id="PTHR46586:SF3">
    <property type="entry name" value="ANKYRIN REPEAT-CONTAINING PROTEIN"/>
    <property type="match status" value="1"/>
</dbReference>
<dbReference type="AlphaFoldDB" id="A0A6C0C7N7"/>
<dbReference type="InterPro" id="IPR052050">
    <property type="entry name" value="SecEffector_AnkRepeat"/>
</dbReference>
<protein>
    <recommendedName>
        <fullName evidence="2">F-box domain-containing protein</fullName>
    </recommendedName>
</protein>
<organism evidence="1">
    <name type="scientific">viral metagenome</name>
    <dbReference type="NCBI Taxonomy" id="1070528"/>
    <lineage>
        <taxon>unclassified sequences</taxon>
        <taxon>metagenomes</taxon>
        <taxon>organismal metagenomes</taxon>
    </lineage>
</organism>
<accession>A0A6C0C7N7</accession>
<proteinExistence type="predicted"/>
<reference evidence="1" key="1">
    <citation type="journal article" date="2020" name="Nature">
        <title>Giant virus diversity and host interactions through global metagenomics.</title>
        <authorList>
            <person name="Schulz F."/>
            <person name="Roux S."/>
            <person name="Paez-Espino D."/>
            <person name="Jungbluth S."/>
            <person name="Walsh D.A."/>
            <person name="Denef V.J."/>
            <person name="McMahon K.D."/>
            <person name="Konstantinidis K.T."/>
            <person name="Eloe-Fadrosh E.A."/>
            <person name="Kyrpides N.C."/>
            <person name="Woyke T."/>
        </authorList>
    </citation>
    <scope>NUCLEOTIDE SEQUENCE</scope>
    <source>
        <strain evidence="1">GVMAG-M-3300020192-26</strain>
    </source>
</reference>
<sequence length="489" mass="56943">MKNISLCRLIVKSNNNPMELPADLFYLICDYANVSSIRILYRTNSKFYKLGKKYINKKIYDKNPIMFGGFVQHYCMEKFTIELGLDGFNIPMSHYVKKNKVICSVLAYLGRLSLLKKAIVYGCKVKHDTPTFAARSGYVDILHFCKTLLPFEWDIRRQIENLAAANNQLDVLIYLDEHDGITCYRNVVDNSTEKGHLNILQWCHRRNPIPINQQLAVKCGHLHILKWSAETCLIKFKSLLCDVIFFNQVHILRWIIDEGHMLQNKHYKIAIENDATDVIKWILLEYPNPPVDLIRNYAVVHDKKHVFQILIDCGHVIGESMFQIAMNQRSKYIMTWMVKQNILTHKIKIVNQRWPSDVYCATVEEIEPVKELLLARNLIHLDTSTCIKIIQWECIGYIVNKIHNIPKSPYHFIIGNSNVNRIPYDDKDAGNGQKLFYFDADGQMEMLPLGNGCNCWWYLLACTLTGINKSYVSKMKECSYHKDLIHLRC</sequence>